<dbReference type="SUPFAM" id="SSF52266">
    <property type="entry name" value="SGNH hydrolase"/>
    <property type="match status" value="1"/>
</dbReference>
<proteinExistence type="predicted"/>
<evidence type="ECO:0000313" key="3">
    <source>
        <dbReference type="EMBL" id="EOR72006.1"/>
    </source>
</evidence>
<dbReference type="Proteomes" id="UP000014184">
    <property type="component" value="Unassembled WGS sequence"/>
</dbReference>
<dbReference type="CDD" id="cd01832">
    <property type="entry name" value="SGNH_hydrolase_like_1"/>
    <property type="match status" value="1"/>
</dbReference>
<sequence>MSGFTLGKDILSYVAVGDSFTEGLDDPYPDSARFPQGRYRGWADRFAEHLARHVREVRYANLAVRGKLLRQILTEQLPRAVELRPDLVTLCAGGNDILRPGSDPDTLADAFEGAVRQLRDTGADVVIFTGFDTGFQPVMRHLRGKIATYNMHLRGIADRYHCRVVDLWSMKIFQDRRAWSDDRLHLSAEGHRRLALRVCEVMGVPVDEDWNAPWPQEPPAPWHQARQEDLRWARQHLVPWIHRRLTGRSSGDGVRPKRPNLEPLVRR</sequence>
<dbReference type="Pfam" id="PF13472">
    <property type="entry name" value="Lipase_GDSL_2"/>
    <property type="match status" value="1"/>
</dbReference>
<dbReference type="Gene3D" id="3.40.50.1110">
    <property type="entry name" value="SGNH hydrolase"/>
    <property type="match status" value="1"/>
</dbReference>
<protein>
    <recommendedName>
        <fullName evidence="2">SGNH hydrolase-type esterase domain-containing protein</fullName>
    </recommendedName>
</protein>
<comment type="caution">
    <text evidence="3">The sequence shown here is derived from an EMBL/GenBank/DDBJ whole genome shotgun (WGS) entry which is preliminary data.</text>
</comment>
<dbReference type="InterPro" id="IPR036514">
    <property type="entry name" value="SGNH_hydro_sf"/>
</dbReference>
<reference evidence="3 4" key="1">
    <citation type="journal article" date="2013" name="Genome Announc.">
        <title>Draft Genome Sequence of the Lignocellulose Decomposer Thermobifida fusca Strain TM51.</title>
        <authorList>
            <person name="Toth A."/>
            <person name="Barna T."/>
            <person name="Nagy I."/>
            <person name="Horvath B."/>
            <person name="Nagy I."/>
            <person name="Tancsics A."/>
            <person name="Kriszt B."/>
            <person name="Baka E."/>
            <person name="Fekete C."/>
            <person name="Kukolya J."/>
        </authorList>
    </citation>
    <scope>NUCLEOTIDE SEQUENCE [LARGE SCALE GENOMIC DNA]</scope>
    <source>
        <strain evidence="3 4">TM51</strain>
    </source>
</reference>
<evidence type="ECO:0000313" key="4">
    <source>
        <dbReference type="Proteomes" id="UP000014184"/>
    </source>
</evidence>
<dbReference type="EMBL" id="AOSG01000022">
    <property type="protein sequence ID" value="EOR72006.1"/>
    <property type="molecule type" value="Genomic_DNA"/>
</dbReference>
<dbReference type="PANTHER" id="PTHR43784">
    <property type="entry name" value="GDSL-LIKE LIPASE/ACYLHYDROLASE, PUTATIVE (AFU_ORTHOLOGUE AFUA_2G00820)-RELATED"/>
    <property type="match status" value="1"/>
</dbReference>
<feature type="domain" description="SGNH hydrolase-type esterase" evidence="2">
    <location>
        <begin position="15"/>
        <end position="193"/>
    </location>
</feature>
<evidence type="ECO:0000259" key="2">
    <source>
        <dbReference type="Pfam" id="PF13472"/>
    </source>
</evidence>
<dbReference type="RefSeq" id="WP_011291302.1">
    <property type="nucleotide sequence ID" value="NZ_AOSG01000022.1"/>
</dbReference>
<evidence type="ECO:0000256" key="1">
    <source>
        <dbReference type="SAM" id="MobiDB-lite"/>
    </source>
</evidence>
<accession>A0A9P2TCY9</accession>
<keyword evidence="4" id="KW-1185">Reference proteome</keyword>
<dbReference type="InterPro" id="IPR053140">
    <property type="entry name" value="GDSL_Rv0518-like"/>
</dbReference>
<dbReference type="AlphaFoldDB" id="A0A9P2TCY9"/>
<gene>
    <name evidence="3" type="ORF">TM51_04653</name>
</gene>
<organism evidence="3 4">
    <name type="scientific">Thermobifida fusca TM51</name>
    <dbReference type="NCBI Taxonomy" id="1169414"/>
    <lineage>
        <taxon>Bacteria</taxon>
        <taxon>Bacillati</taxon>
        <taxon>Actinomycetota</taxon>
        <taxon>Actinomycetes</taxon>
        <taxon>Streptosporangiales</taxon>
        <taxon>Nocardiopsidaceae</taxon>
        <taxon>Thermobifida</taxon>
    </lineage>
</organism>
<dbReference type="SMR" id="A0A9P2TCY9"/>
<dbReference type="InterPro" id="IPR013830">
    <property type="entry name" value="SGNH_hydro"/>
</dbReference>
<feature type="region of interest" description="Disordered" evidence="1">
    <location>
        <begin position="248"/>
        <end position="267"/>
    </location>
</feature>
<name>A0A9P2TCY9_THEFU</name>
<dbReference type="PANTHER" id="PTHR43784:SF2">
    <property type="entry name" value="GDSL-LIKE LIPASE_ACYLHYDROLASE, PUTATIVE (AFU_ORTHOLOGUE AFUA_2G00820)-RELATED"/>
    <property type="match status" value="1"/>
</dbReference>